<dbReference type="GO" id="GO:0016020">
    <property type="term" value="C:membrane"/>
    <property type="evidence" value="ECO:0007669"/>
    <property type="project" value="UniProtKB-SubCell"/>
</dbReference>
<dbReference type="Gene3D" id="3.40.50.300">
    <property type="entry name" value="P-loop containing nucleotide triphosphate hydrolases"/>
    <property type="match status" value="1"/>
</dbReference>
<dbReference type="InterPro" id="IPR036640">
    <property type="entry name" value="ABC1_TM_sf"/>
</dbReference>
<keyword evidence="7 8" id="KW-0472">Membrane</keyword>
<dbReference type="OMA" id="LETICTI"/>
<evidence type="ECO:0000256" key="7">
    <source>
        <dbReference type="ARBA" id="ARBA00023136"/>
    </source>
</evidence>
<dbReference type="Gramene" id="AUR62031472-RA">
    <property type="protein sequence ID" value="AUR62031472-RA:cds"/>
    <property type="gene ID" value="AUR62031472"/>
</dbReference>
<dbReference type="GO" id="GO:0140359">
    <property type="term" value="F:ABC-type transporter activity"/>
    <property type="evidence" value="ECO:0007669"/>
    <property type="project" value="InterPro"/>
</dbReference>
<keyword evidence="3 8" id="KW-0812">Transmembrane</keyword>
<evidence type="ECO:0000256" key="3">
    <source>
        <dbReference type="ARBA" id="ARBA00022692"/>
    </source>
</evidence>
<proteinExistence type="predicted"/>
<dbReference type="SUPFAM" id="SSF52540">
    <property type="entry name" value="P-loop containing nucleoside triphosphate hydrolases"/>
    <property type="match status" value="1"/>
</dbReference>
<dbReference type="Gene3D" id="1.20.1560.10">
    <property type="entry name" value="ABC transporter type 1, transmembrane domain"/>
    <property type="match status" value="1"/>
</dbReference>
<dbReference type="Pfam" id="PF00664">
    <property type="entry name" value="ABC_membrane"/>
    <property type="match status" value="1"/>
</dbReference>
<dbReference type="Pfam" id="PF00005">
    <property type="entry name" value="ABC_tran"/>
    <property type="match status" value="1"/>
</dbReference>
<dbReference type="GO" id="GO:0016887">
    <property type="term" value="F:ATP hydrolysis activity"/>
    <property type="evidence" value="ECO:0007669"/>
    <property type="project" value="InterPro"/>
</dbReference>
<evidence type="ECO:0000256" key="5">
    <source>
        <dbReference type="ARBA" id="ARBA00022840"/>
    </source>
</evidence>
<reference evidence="10" key="2">
    <citation type="submission" date="2021-03" db="UniProtKB">
        <authorList>
            <consortium name="EnsemblPlants"/>
        </authorList>
    </citation>
    <scope>IDENTIFICATION</scope>
</reference>
<dbReference type="SUPFAM" id="SSF90123">
    <property type="entry name" value="ABC transporter transmembrane region"/>
    <property type="match status" value="1"/>
</dbReference>
<dbReference type="CDD" id="cd18580">
    <property type="entry name" value="ABC_6TM_ABCC_D2"/>
    <property type="match status" value="1"/>
</dbReference>
<dbReference type="InterPro" id="IPR044726">
    <property type="entry name" value="ABCC_6TM_D2"/>
</dbReference>
<sequence>MDSTPLGRILSRVSSDLSIVDLDLPFSFHSTLGATTTAYANLGLLAVMIWQALFVTIPVIYMMIRIQRYYFATAKELMRLNGTTKSMVANHLAESLAGAMTIRAFQEEERFFEKNLDLIDLNASPFFHNFAATEWLIQRIEILSAAVLATAALCMVLLPPGTFAPGFIGMALSYGLGLNLSMVVSIQSQCIIANQIISVERIHQYIDIPSEALEFINDSRPHQNWPYVGKVVVHNLQIRYRPDTPLVLKGISCIIEGGDKIGVVGRTGSGKTTLIGALFRLVEPVEGKIIVDGVDISSMGLHDLRSRFGIIPQDPTLFNGSVRFNLDPLCQHTDEEIWEFWRMDQIGALDNNNYSAIKLMEKEDSLFGQLVKEYWSHLHSADQSR</sequence>
<feature type="domain" description="ABC transmembrane type-1" evidence="9">
    <location>
        <begin position="1"/>
        <end position="194"/>
    </location>
</feature>
<dbReference type="InterPro" id="IPR027417">
    <property type="entry name" value="P-loop_NTPase"/>
</dbReference>
<dbReference type="AlphaFoldDB" id="A0A803MKY1"/>
<dbReference type="Proteomes" id="UP000596660">
    <property type="component" value="Unplaced"/>
</dbReference>
<reference evidence="10" key="1">
    <citation type="journal article" date="2017" name="Nature">
        <title>The genome of Chenopodium quinoa.</title>
        <authorList>
            <person name="Jarvis D.E."/>
            <person name="Ho Y.S."/>
            <person name="Lightfoot D.J."/>
            <person name="Schmoeckel S.M."/>
            <person name="Li B."/>
            <person name="Borm T.J.A."/>
            <person name="Ohyanagi H."/>
            <person name="Mineta K."/>
            <person name="Michell C.T."/>
            <person name="Saber N."/>
            <person name="Kharbatia N.M."/>
            <person name="Rupper R.R."/>
            <person name="Sharp A.R."/>
            <person name="Dally N."/>
            <person name="Boughton B.A."/>
            <person name="Woo Y.H."/>
            <person name="Gao G."/>
            <person name="Schijlen E.G.W.M."/>
            <person name="Guo X."/>
            <person name="Momin A.A."/>
            <person name="Negrao S."/>
            <person name="Al-Babili S."/>
            <person name="Gehring C."/>
            <person name="Roessner U."/>
            <person name="Jung C."/>
            <person name="Murphy K."/>
            <person name="Arold S.T."/>
            <person name="Gojobori T."/>
            <person name="van der Linden C.G."/>
            <person name="van Loo E.N."/>
            <person name="Jellen E.N."/>
            <person name="Maughan P.J."/>
            <person name="Tester M."/>
        </authorList>
    </citation>
    <scope>NUCLEOTIDE SEQUENCE [LARGE SCALE GENOMIC DNA]</scope>
    <source>
        <strain evidence="10">cv. PI 614886</strain>
    </source>
</reference>
<dbReference type="InterPro" id="IPR050173">
    <property type="entry name" value="ABC_transporter_C-like"/>
</dbReference>
<evidence type="ECO:0000259" key="9">
    <source>
        <dbReference type="PROSITE" id="PS50929"/>
    </source>
</evidence>
<dbReference type="PROSITE" id="PS50929">
    <property type="entry name" value="ABC_TM1F"/>
    <property type="match status" value="1"/>
</dbReference>
<evidence type="ECO:0000256" key="8">
    <source>
        <dbReference type="SAM" id="Phobius"/>
    </source>
</evidence>
<keyword evidence="11" id="KW-1185">Reference proteome</keyword>
<keyword evidence="6 8" id="KW-1133">Transmembrane helix</keyword>
<dbReference type="InterPro" id="IPR003439">
    <property type="entry name" value="ABC_transporter-like_ATP-bd"/>
</dbReference>
<keyword evidence="5" id="KW-0067">ATP-binding</keyword>
<keyword evidence="2" id="KW-0813">Transport</keyword>
<dbReference type="PANTHER" id="PTHR24223:SF369">
    <property type="entry name" value="ABC TRANSPORTER C FAMILY MEMBER 10"/>
    <property type="match status" value="1"/>
</dbReference>
<evidence type="ECO:0000256" key="4">
    <source>
        <dbReference type="ARBA" id="ARBA00022741"/>
    </source>
</evidence>
<name>A0A803MKY1_CHEQI</name>
<feature type="transmembrane region" description="Helical" evidence="8">
    <location>
        <begin position="140"/>
        <end position="158"/>
    </location>
</feature>
<dbReference type="EnsemblPlants" id="AUR62031472-RA">
    <property type="protein sequence ID" value="AUR62031472-RA:cds"/>
    <property type="gene ID" value="AUR62031472"/>
</dbReference>
<accession>A0A803MKY1</accession>
<feature type="transmembrane region" description="Helical" evidence="8">
    <location>
        <begin position="38"/>
        <end position="61"/>
    </location>
</feature>
<evidence type="ECO:0000313" key="10">
    <source>
        <dbReference type="EnsemblPlants" id="AUR62031472-RA:cds"/>
    </source>
</evidence>
<dbReference type="InterPro" id="IPR011527">
    <property type="entry name" value="ABC1_TM_dom"/>
</dbReference>
<organism evidence="10 11">
    <name type="scientific">Chenopodium quinoa</name>
    <name type="common">Quinoa</name>
    <dbReference type="NCBI Taxonomy" id="63459"/>
    <lineage>
        <taxon>Eukaryota</taxon>
        <taxon>Viridiplantae</taxon>
        <taxon>Streptophyta</taxon>
        <taxon>Embryophyta</taxon>
        <taxon>Tracheophyta</taxon>
        <taxon>Spermatophyta</taxon>
        <taxon>Magnoliopsida</taxon>
        <taxon>eudicotyledons</taxon>
        <taxon>Gunneridae</taxon>
        <taxon>Pentapetalae</taxon>
        <taxon>Caryophyllales</taxon>
        <taxon>Chenopodiaceae</taxon>
        <taxon>Chenopodioideae</taxon>
        <taxon>Atripliceae</taxon>
        <taxon>Chenopodium</taxon>
    </lineage>
</organism>
<dbReference type="GO" id="GO:0005524">
    <property type="term" value="F:ATP binding"/>
    <property type="evidence" value="ECO:0007669"/>
    <property type="project" value="UniProtKB-KW"/>
</dbReference>
<comment type="subcellular location">
    <subcellularLocation>
        <location evidence="1">Membrane</location>
        <topology evidence="1">Multi-pass membrane protein</topology>
    </subcellularLocation>
</comment>
<evidence type="ECO:0000256" key="6">
    <source>
        <dbReference type="ARBA" id="ARBA00022989"/>
    </source>
</evidence>
<keyword evidence="4" id="KW-0547">Nucleotide-binding</keyword>
<evidence type="ECO:0000256" key="1">
    <source>
        <dbReference type="ARBA" id="ARBA00004141"/>
    </source>
</evidence>
<protein>
    <recommendedName>
        <fullName evidence="9">ABC transmembrane type-1 domain-containing protein</fullName>
    </recommendedName>
</protein>
<evidence type="ECO:0000313" key="11">
    <source>
        <dbReference type="Proteomes" id="UP000596660"/>
    </source>
</evidence>
<dbReference type="PANTHER" id="PTHR24223">
    <property type="entry name" value="ATP-BINDING CASSETTE SUB-FAMILY C"/>
    <property type="match status" value="1"/>
</dbReference>
<evidence type="ECO:0000256" key="2">
    <source>
        <dbReference type="ARBA" id="ARBA00022448"/>
    </source>
</evidence>
<dbReference type="FunFam" id="3.40.50.300:FF:003838">
    <property type="entry name" value="ATP-dependent bile acid permease, putative"/>
    <property type="match status" value="1"/>
</dbReference>